<evidence type="ECO:0000259" key="5">
    <source>
        <dbReference type="PROSITE" id="PS50887"/>
    </source>
</evidence>
<dbReference type="SUPFAM" id="SSF55785">
    <property type="entry name" value="PYP-like sensor domain (PAS domain)"/>
    <property type="match status" value="1"/>
</dbReference>
<reference evidence="6 7" key="1">
    <citation type="submission" date="2022-03" db="EMBL/GenBank/DDBJ databases">
        <authorList>
            <person name="Koch H."/>
        </authorList>
    </citation>
    <scope>NUCLEOTIDE SEQUENCE [LARGE SCALE GENOMIC DNA]</scope>
    <source>
        <strain evidence="6 7">G1</strain>
    </source>
</reference>
<accession>A0ABN8HF39</accession>
<dbReference type="InterPro" id="IPR043128">
    <property type="entry name" value="Rev_trsase/Diguanyl_cyclase"/>
</dbReference>
<dbReference type="InterPro" id="IPR000014">
    <property type="entry name" value="PAS"/>
</dbReference>
<dbReference type="Pfam" id="PF00990">
    <property type="entry name" value="GGDEF"/>
    <property type="match status" value="1"/>
</dbReference>
<dbReference type="PANTHER" id="PTHR46663">
    <property type="entry name" value="DIGUANYLATE CYCLASE DGCT-RELATED"/>
    <property type="match status" value="1"/>
</dbReference>
<dbReference type="SMART" id="SM00091">
    <property type="entry name" value="PAS"/>
    <property type="match status" value="1"/>
</dbReference>
<dbReference type="SMART" id="SM00086">
    <property type="entry name" value="PAC"/>
    <property type="match status" value="1"/>
</dbReference>
<dbReference type="InterPro" id="IPR011006">
    <property type="entry name" value="CheY-like_superfamily"/>
</dbReference>
<evidence type="ECO:0000259" key="4">
    <source>
        <dbReference type="PROSITE" id="PS50113"/>
    </source>
</evidence>
<feature type="modified residue" description="4-aspartylphosphate" evidence="1">
    <location>
        <position position="59"/>
    </location>
</feature>
<proteinExistence type="predicted"/>
<keyword evidence="7" id="KW-1185">Reference proteome</keyword>
<dbReference type="SMART" id="SM00267">
    <property type="entry name" value="GGDEF"/>
    <property type="match status" value="1"/>
</dbReference>
<dbReference type="EMBL" id="OW150024">
    <property type="protein sequence ID" value="CAH2031485.1"/>
    <property type="molecule type" value="Genomic_DNA"/>
</dbReference>
<dbReference type="CDD" id="cd01949">
    <property type="entry name" value="GGDEF"/>
    <property type="match status" value="1"/>
</dbReference>
<evidence type="ECO:0000256" key="1">
    <source>
        <dbReference type="PROSITE-ProRule" id="PRU00169"/>
    </source>
</evidence>
<organism evidence="6 7">
    <name type="scientific">Trichlorobacter ammonificans</name>
    <dbReference type="NCBI Taxonomy" id="2916410"/>
    <lineage>
        <taxon>Bacteria</taxon>
        <taxon>Pseudomonadati</taxon>
        <taxon>Thermodesulfobacteriota</taxon>
        <taxon>Desulfuromonadia</taxon>
        <taxon>Geobacterales</taxon>
        <taxon>Geobacteraceae</taxon>
        <taxon>Trichlorobacter</taxon>
    </lineage>
</organism>
<dbReference type="RefSeq" id="WP_305732304.1">
    <property type="nucleotide sequence ID" value="NZ_OW150024.1"/>
</dbReference>
<feature type="domain" description="PAC" evidence="4">
    <location>
        <begin position="207"/>
        <end position="259"/>
    </location>
</feature>
<gene>
    <name evidence="6" type="ORF">GEAMG1_1653</name>
</gene>
<feature type="domain" description="PAS" evidence="3">
    <location>
        <begin position="134"/>
        <end position="178"/>
    </location>
</feature>
<dbReference type="Gene3D" id="3.40.50.2300">
    <property type="match status" value="1"/>
</dbReference>
<dbReference type="Gene3D" id="3.30.70.270">
    <property type="match status" value="1"/>
</dbReference>
<dbReference type="Pfam" id="PF13426">
    <property type="entry name" value="PAS_9"/>
    <property type="match status" value="1"/>
</dbReference>
<feature type="domain" description="GGDEF" evidence="5">
    <location>
        <begin position="291"/>
        <end position="424"/>
    </location>
</feature>
<evidence type="ECO:0000259" key="3">
    <source>
        <dbReference type="PROSITE" id="PS50112"/>
    </source>
</evidence>
<dbReference type="InterPro" id="IPR029787">
    <property type="entry name" value="Nucleotide_cyclase"/>
</dbReference>
<dbReference type="InterPro" id="IPR000700">
    <property type="entry name" value="PAS-assoc_C"/>
</dbReference>
<feature type="domain" description="Response regulatory" evidence="2">
    <location>
        <begin position="10"/>
        <end position="126"/>
    </location>
</feature>
<dbReference type="Proteomes" id="UP001295463">
    <property type="component" value="Chromosome"/>
</dbReference>
<evidence type="ECO:0000259" key="2">
    <source>
        <dbReference type="PROSITE" id="PS50110"/>
    </source>
</evidence>
<dbReference type="InterPro" id="IPR052163">
    <property type="entry name" value="DGC-Regulatory_Protein"/>
</dbReference>
<dbReference type="PANTHER" id="PTHR46663:SF3">
    <property type="entry name" value="SLL0267 PROTEIN"/>
    <property type="match status" value="1"/>
</dbReference>
<dbReference type="InterPro" id="IPR000160">
    <property type="entry name" value="GGDEF_dom"/>
</dbReference>
<dbReference type="PROSITE" id="PS50110">
    <property type="entry name" value="RESPONSE_REGULATORY"/>
    <property type="match status" value="1"/>
</dbReference>
<evidence type="ECO:0000313" key="6">
    <source>
        <dbReference type="EMBL" id="CAH2031485.1"/>
    </source>
</evidence>
<dbReference type="InterPro" id="IPR001789">
    <property type="entry name" value="Sig_transdc_resp-reg_receiver"/>
</dbReference>
<dbReference type="SUPFAM" id="SSF52172">
    <property type="entry name" value="CheY-like"/>
    <property type="match status" value="1"/>
</dbReference>
<dbReference type="Gene3D" id="3.30.450.20">
    <property type="entry name" value="PAS domain"/>
    <property type="match status" value="1"/>
</dbReference>
<dbReference type="PROSITE" id="PS50887">
    <property type="entry name" value="GGDEF"/>
    <property type="match status" value="1"/>
</dbReference>
<dbReference type="SMART" id="SM00448">
    <property type="entry name" value="REC"/>
    <property type="match status" value="1"/>
</dbReference>
<name>A0ABN8HF39_9BACT</name>
<dbReference type="InterPro" id="IPR001610">
    <property type="entry name" value="PAC"/>
</dbReference>
<dbReference type="NCBIfam" id="TIGR00229">
    <property type="entry name" value="sensory_box"/>
    <property type="match status" value="1"/>
</dbReference>
<evidence type="ECO:0000313" key="7">
    <source>
        <dbReference type="Proteomes" id="UP001295463"/>
    </source>
</evidence>
<dbReference type="CDD" id="cd00130">
    <property type="entry name" value="PAS"/>
    <property type="match status" value="1"/>
</dbReference>
<protein>
    <submittedName>
        <fullName evidence="6">Response regulator receiver modulated diguanylate cyclase with PAS/PAC sensor</fullName>
    </submittedName>
</protein>
<dbReference type="PROSITE" id="PS50113">
    <property type="entry name" value="PAC"/>
    <property type="match status" value="1"/>
</dbReference>
<keyword evidence="1" id="KW-0597">Phosphoprotein</keyword>
<dbReference type="NCBIfam" id="TIGR00254">
    <property type="entry name" value="GGDEF"/>
    <property type="match status" value="1"/>
</dbReference>
<dbReference type="SUPFAM" id="SSF55073">
    <property type="entry name" value="Nucleotide cyclase"/>
    <property type="match status" value="1"/>
</dbReference>
<sequence>MPLNHADRPLILLVDDMPSNLHLLVAALKDDYRLKTAVNGAAALELAAREDRPDLILLDMMMPGMSGIDVLKELRQQPETASIPVIFVTADTSEQSQLDGLELGADDYLTKPVVTAVLQVRVRNLLQRKRIERELRLASHVFNYSGEAIMITDRDNRIIDVNPAFSRLTGYSLDEVRGANPRLLSSGRTAPEEYQAIWQSIREHDFWQGELWDRRRDGSVYPKLLTISVVRNQRGEIDFHIGSFTDITRQKNVEAEIRHIANHDHLTGLPNRMYLQAALEQTLAMARRDKSEVAVMFVDLDRFKSINDTYGHAVGDGLLIQVADRLKESVRESDLVARLGGDEFVVVATGQDIRNGAATVAMKILSSLSTPYGVDGQTLHSTPSVGISLYPEDGATVEALMKHADQAMYRVKQAGRGHFRFYGDGGQTV</sequence>
<dbReference type="PROSITE" id="PS50112">
    <property type="entry name" value="PAS"/>
    <property type="match status" value="1"/>
</dbReference>
<dbReference type="Pfam" id="PF00072">
    <property type="entry name" value="Response_reg"/>
    <property type="match status" value="1"/>
</dbReference>
<dbReference type="InterPro" id="IPR035965">
    <property type="entry name" value="PAS-like_dom_sf"/>
</dbReference>